<dbReference type="RefSeq" id="WP_311580249.1">
    <property type="nucleotide sequence ID" value="NZ_JAVRIF010000003.1"/>
</dbReference>
<sequence>MIIEQFINEKILQISAYIKAVIEKSLHYTELDQFIIDTMEEWTLLQVMDDTPGNAKERVFWHVMHEMSLHGSHALSSDLYFRSEINTCLDFFNGIGSYPIDCIGWRPLP</sequence>
<dbReference type="EMBL" id="JAVRIF010000003">
    <property type="protein sequence ID" value="MDT0603664.1"/>
    <property type="molecule type" value="Genomic_DNA"/>
</dbReference>
<gene>
    <name evidence="1" type="ORF">RM573_08655</name>
</gene>
<evidence type="ECO:0000313" key="1">
    <source>
        <dbReference type="EMBL" id="MDT0603664.1"/>
    </source>
</evidence>
<comment type="caution">
    <text evidence="1">The sequence shown here is derived from an EMBL/GenBank/DDBJ whole genome shotgun (WGS) entry which is preliminary data.</text>
</comment>
<keyword evidence="2" id="KW-1185">Reference proteome</keyword>
<evidence type="ECO:0000313" key="2">
    <source>
        <dbReference type="Proteomes" id="UP001266357"/>
    </source>
</evidence>
<reference evidence="1 2" key="1">
    <citation type="submission" date="2023-09" db="EMBL/GenBank/DDBJ databases">
        <authorList>
            <person name="Rey-Velasco X."/>
        </authorList>
    </citation>
    <scope>NUCLEOTIDE SEQUENCE [LARGE SCALE GENOMIC DNA]</scope>
    <source>
        <strain evidence="1 2">W431</strain>
    </source>
</reference>
<organism evidence="1 2">
    <name type="scientific">Thalassotalea castellviae</name>
    <dbReference type="NCBI Taxonomy" id="3075612"/>
    <lineage>
        <taxon>Bacteria</taxon>
        <taxon>Pseudomonadati</taxon>
        <taxon>Pseudomonadota</taxon>
        <taxon>Gammaproteobacteria</taxon>
        <taxon>Alteromonadales</taxon>
        <taxon>Colwelliaceae</taxon>
        <taxon>Thalassotalea</taxon>
    </lineage>
</organism>
<accession>A0ABU3A0G8</accession>
<dbReference type="Proteomes" id="UP001266357">
    <property type="component" value="Unassembled WGS sequence"/>
</dbReference>
<proteinExistence type="predicted"/>
<name>A0ABU3A0G8_9GAMM</name>
<protein>
    <submittedName>
        <fullName evidence="1">Uncharacterized protein</fullName>
    </submittedName>
</protein>